<dbReference type="RefSeq" id="WP_235122383.1">
    <property type="nucleotide sequence ID" value="NZ_CP090978.1"/>
</dbReference>
<keyword evidence="1" id="KW-0732">Signal</keyword>
<dbReference type="Proteomes" id="UP001649230">
    <property type="component" value="Chromosome"/>
</dbReference>
<gene>
    <name evidence="2" type="ORF">L0M14_12525</name>
</gene>
<evidence type="ECO:0000256" key="1">
    <source>
        <dbReference type="SAM" id="SignalP"/>
    </source>
</evidence>
<proteinExistence type="predicted"/>
<dbReference type="EMBL" id="CP090978">
    <property type="protein sequence ID" value="UJF35826.1"/>
    <property type="molecule type" value="Genomic_DNA"/>
</dbReference>
<protein>
    <submittedName>
        <fullName evidence="2">Uncharacterized protein</fullName>
    </submittedName>
</protein>
<feature type="signal peptide" evidence="1">
    <location>
        <begin position="1"/>
        <end position="25"/>
    </location>
</feature>
<accession>A0ABY3SRP1</accession>
<evidence type="ECO:0000313" key="2">
    <source>
        <dbReference type="EMBL" id="UJF35826.1"/>
    </source>
</evidence>
<feature type="chain" id="PRO_5045228096" evidence="1">
    <location>
        <begin position="26"/>
        <end position="351"/>
    </location>
</feature>
<dbReference type="PROSITE" id="PS51257">
    <property type="entry name" value="PROKAR_LIPOPROTEIN"/>
    <property type="match status" value="1"/>
</dbReference>
<reference evidence="2 3" key="1">
    <citation type="journal article" date="2024" name="Int. J. Syst. Evol. Microbiol.">
        <title>Paenibacillus hexagrammi sp. nov., a novel bacterium isolated from the gut content of Hexagrammos agrammus.</title>
        <authorList>
            <person name="Jung H.K."/>
            <person name="Kim D.G."/>
            <person name="Zin H."/>
            <person name="Park J."/>
            <person name="Jung H."/>
            <person name="Kim Y.O."/>
            <person name="Kong H.J."/>
            <person name="Kim J.W."/>
            <person name="Kim Y.S."/>
        </authorList>
    </citation>
    <scope>NUCLEOTIDE SEQUENCE [LARGE SCALE GENOMIC DNA]</scope>
    <source>
        <strain evidence="2 3">YPD9-1</strain>
    </source>
</reference>
<evidence type="ECO:0000313" key="3">
    <source>
        <dbReference type="Proteomes" id="UP001649230"/>
    </source>
</evidence>
<sequence length="351" mass="39020">MKKHVLSMTVSLLLISCLQSSLVNAKEAAVSQPQVSVSTTDEFVTLQTTTPLFSSPDAGQHVVALLAPQVVQGLATMDHEWYQVHTWLGPLWVNPKVSYPIDVRQEELELKLTKPAIVYEHPNQGARKLGTLAPQNVSVFERGSGWYHIHSDWLGDSWVYAPDPAADPATYTPPVSVEATPVTDASWSEHQYEFGAGWRGFPFATEIYAAGSNEESTPSDMISFGSDVKVEFKIANASEDALTLSDSTKIQVDIKRVDDGDPGKWTPVWSGVLPSLQAAFPKRDSHITSRELTFHWDQKDSNGKQVPFGKYRVELKTPFDIDYTNNRTSEQLQQVTETHMRSAMWMTIAAP</sequence>
<name>A0ABY3SRP1_9BACL</name>
<organism evidence="2 3">
    <name type="scientific">Paenibacillus hexagrammi</name>
    <dbReference type="NCBI Taxonomy" id="2908839"/>
    <lineage>
        <taxon>Bacteria</taxon>
        <taxon>Bacillati</taxon>
        <taxon>Bacillota</taxon>
        <taxon>Bacilli</taxon>
        <taxon>Bacillales</taxon>
        <taxon>Paenibacillaceae</taxon>
        <taxon>Paenibacillus</taxon>
    </lineage>
</organism>
<keyword evidence="3" id="KW-1185">Reference proteome</keyword>